<reference evidence="3 4" key="1">
    <citation type="submission" date="2022-02" db="EMBL/GenBank/DDBJ databases">
        <title>Draft genome sequence of Mezorhizobium retamae strain IRAMC:0171 isolated from Retama raetam nodules.</title>
        <authorList>
            <person name="Bengaied R."/>
            <person name="Sbissi I."/>
            <person name="Huber K."/>
            <person name="Ghodbane F."/>
            <person name="Nouioui I."/>
            <person name="Tarhouni M."/>
            <person name="Gtari M."/>
        </authorList>
    </citation>
    <scope>NUCLEOTIDE SEQUENCE [LARGE SCALE GENOMIC DNA]</scope>
    <source>
        <strain evidence="3 4">IRAMC:0171</strain>
    </source>
</reference>
<feature type="region of interest" description="Disordered" evidence="1">
    <location>
        <begin position="128"/>
        <end position="190"/>
    </location>
</feature>
<keyword evidence="2" id="KW-0472">Membrane</keyword>
<evidence type="ECO:0000313" key="4">
    <source>
        <dbReference type="Proteomes" id="UP001201701"/>
    </source>
</evidence>
<proteinExistence type="predicted"/>
<sequence length="312" mass="32696">MPFYKKLLIGLAAVAVVAAVIVGTVFYFTSGISDAATDFFATTASSGAPAAYRKAAGGFRQAVSEQEFEAIADRLGLAGFKSASWPTREMQNGRGKVVGTVTLEGDVTLPATVNLVRNEAGQWQVFNFELTPPGANPGQQAAQPQAPEPPKQAEQTPAPPMKPQAPKAAEQKIESTAQAGDGISAKIGDKEWSSSGTGMIAVALGNVLLVQTTPSVESGDIDLTTLKLQFDATSLQEQTLARDCNANGPCIELSRDGHEFLIDRASKQPAVLKITKADGNTVEGTFSADMESLDGKAAIRDGHFRVTLKSAG</sequence>
<organism evidence="3 4">
    <name type="scientific">Mesorhizobium retamae</name>
    <dbReference type="NCBI Taxonomy" id="2912854"/>
    <lineage>
        <taxon>Bacteria</taxon>
        <taxon>Pseudomonadati</taxon>
        <taxon>Pseudomonadota</taxon>
        <taxon>Alphaproteobacteria</taxon>
        <taxon>Hyphomicrobiales</taxon>
        <taxon>Phyllobacteriaceae</taxon>
        <taxon>Mesorhizobium</taxon>
    </lineage>
</organism>
<evidence type="ECO:0000256" key="2">
    <source>
        <dbReference type="SAM" id="Phobius"/>
    </source>
</evidence>
<evidence type="ECO:0000256" key="1">
    <source>
        <dbReference type="SAM" id="MobiDB-lite"/>
    </source>
</evidence>
<dbReference type="Proteomes" id="UP001201701">
    <property type="component" value="Unassembled WGS sequence"/>
</dbReference>
<keyword evidence="2" id="KW-0812">Transmembrane</keyword>
<evidence type="ECO:0000313" key="3">
    <source>
        <dbReference type="EMBL" id="MCG7509094.1"/>
    </source>
</evidence>
<feature type="transmembrane region" description="Helical" evidence="2">
    <location>
        <begin position="7"/>
        <end position="28"/>
    </location>
</feature>
<protein>
    <recommendedName>
        <fullName evidence="5">DUF4878 domain-containing protein</fullName>
    </recommendedName>
</protein>
<accession>A0ABS9QNS4</accession>
<name>A0ABS9QNS4_9HYPH</name>
<comment type="caution">
    <text evidence="3">The sequence shown here is derived from an EMBL/GenBank/DDBJ whole genome shotgun (WGS) entry which is preliminary data.</text>
</comment>
<keyword evidence="2" id="KW-1133">Transmembrane helix</keyword>
<dbReference type="RefSeq" id="WP_239370590.1">
    <property type="nucleotide sequence ID" value="NZ_JAKREW010000070.1"/>
</dbReference>
<gene>
    <name evidence="3" type="ORF">L4923_29075</name>
</gene>
<feature type="compositionally biased region" description="Low complexity" evidence="1">
    <location>
        <begin position="131"/>
        <end position="145"/>
    </location>
</feature>
<keyword evidence="4" id="KW-1185">Reference proteome</keyword>
<evidence type="ECO:0008006" key="5">
    <source>
        <dbReference type="Google" id="ProtNLM"/>
    </source>
</evidence>
<dbReference type="EMBL" id="JAKREW010000070">
    <property type="protein sequence ID" value="MCG7509094.1"/>
    <property type="molecule type" value="Genomic_DNA"/>
</dbReference>